<dbReference type="Pfam" id="PF03067">
    <property type="entry name" value="LPMO_10"/>
    <property type="match status" value="1"/>
</dbReference>
<evidence type="ECO:0000256" key="4">
    <source>
        <dbReference type="ARBA" id="ARBA00023157"/>
    </source>
</evidence>
<dbReference type="InterPro" id="IPR004302">
    <property type="entry name" value="Cellulose/chitin-bd_N"/>
</dbReference>
<name>A0A8H7TM74_9HELO</name>
<evidence type="ECO:0000256" key="6">
    <source>
        <dbReference type="ARBA" id="ARBA00034311"/>
    </source>
</evidence>
<dbReference type="Proteomes" id="UP000664132">
    <property type="component" value="Unassembled WGS sequence"/>
</dbReference>
<dbReference type="EMBL" id="JAFJYH010000064">
    <property type="protein sequence ID" value="KAG4421491.1"/>
    <property type="molecule type" value="Genomic_DNA"/>
</dbReference>
<evidence type="ECO:0000256" key="3">
    <source>
        <dbReference type="ARBA" id="ARBA00023008"/>
    </source>
</evidence>
<keyword evidence="9" id="KW-1185">Reference proteome</keyword>
<comment type="similarity">
    <text evidence="6">Belongs to the polysaccharide monooxygenase AA13 family.</text>
</comment>
<comment type="cofactor">
    <cofactor evidence="1">
        <name>Cu(2+)</name>
        <dbReference type="ChEBI" id="CHEBI:29036"/>
    </cofactor>
</comment>
<gene>
    <name evidence="8" type="ORF">IFR04_005330</name>
</gene>
<evidence type="ECO:0000256" key="5">
    <source>
        <dbReference type="ARBA" id="ARBA00023180"/>
    </source>
</evidence>
<keyword evidence="3" id="KW-0186">Copper</keyword>
<proteinExistence type="inferred from homology"/>
<reference evidence="8" key="1">
    <citation type="submission" date="2021-02" db="EMBL/GenBank/DDBJ databases">
        <title>Genome sequence Cadophora malorum strain M34.</title>
        <authorList>
            <person name="Stefanovic E."/>
            <person name="Vu D."/>
            <person name="Scully C."/>
            <person name="Dijksterhuis J."/>
            <person name="Roader J."/>
            <person name="Houbraken J."/>
        </authorList>
    </citation>
    <scope>NUCLEOTIDE SEQUENCE</scope>
    <source>
        <strain evidence="8">M34</strain>
    </source>
</reference>
<comment type="caution">
    <text evidence="8">The sequence shown here is derived from an EMBL/GenBank/DDBJ whole genome shotgun (WGS) entry which is preliminary data.</text>
</comment>
<feature type="domain" description="Chitin-binding type-4" evidence="7">
    <location>
        <begin position="21"/>
        <end position="190"/>
    </location>
</feature>
<keyword evidence="2" id="KW-0479">Metal-binding</keyword>
<dbReference type="PANTHER" id="PTHR36575">
    <property type="entry name" value="BINDING PROTEIN, PUTATIVE (AFU_ORTHOLOGUE AFUA_1G14430)-RELATED"/>
    <property type="match status" value="1"/>
</dbReference>
<evidence type="ECO:0000313" key="9">
    <source>
        <dbReference type="Proteomes" id="UP000664132"/>
    </source>
</evidence>
<accession>A0A8H7TM74</accession>
<evidence type="ECO:0000256" key="2">
    <source>
        <dbReference type="ARBA" id="ARBA00022723"/>
    </source>
</evidence>
<evidence type="ECO:0000259" key="7">
    <source>
        <dbReference type="Pfam" id="PF03067"/>
    </source>
</evidence>
<dbReference type="GO" id="GO:0046872">
    <property type="term" value="F:metal ion binding"/>
    <property type="evidence" value="ECO:0007669"/>
    <property type="project" value="UniProtKB-KW"/>
</dbReference>
<dbReference type="AlphaFoldDB" id="A0A8H7TM74"/>
<sequence>MYFSFNNVVAIVSFIGAVAGHGIITKPWPRTPGVASLAACGPSITNNIKGDNTSHVEDLPEAGAKDPKFHVDQCNLWLCRGLQFADNKDHVVTYKPGEKVDMEVWLRIKHFGSANISIVDTKTNKIISPNLVYWAKYADEKKATVVDETKFSFTIPTDLGAKCATAGDCVIQWWWYGNGARQTYESCVDFTVAAPAMKSKRFWRV</sequence>
<organism evidence="8 9">
    <name type="scientific">Cadophora malorum</name>
    <dbReference type="NCBI Taxonomy" id="108018"/>
    <lineage>
        <taxon>Eukaryota</taxon>
        <taxon>Fungi</taxon>
        <taxon>Dikarya</taxon>
        <taxon>Ascomycota</taxon>
        <taxon>Pezizomycotina</taxon>
        <taxon>Leotiomycetes</taxon>
        <taxon>Helotiales</taxon>
        <taxon>Ploettnerulaceae</taxon>
        <taxon>Cadophora</taxon>
    </lineage>
</organism>
<protein>
    <recommendedName>
        <fullName evidence="7">Chitin-binding type-4 domain-containing protein</fullName>
    </recommendedName>
</protein>
<keyword evidence="5" id="KW-0325">Glycoprotein</keyword>
<evidence type="ECO:0000313" key="8">
    <source>
        <dbReference type="EMBL" id="KAG4421491.1"/>
    </source>
</evidence>
<evidence type="ECO:0000256" key="1">
    <source>
        <dbReference type="ARBA" id="ARBA00001973"/>
    </source>
</evidence>
<keyword evidence="4" id="KW-1015">Disulfide bond</keyword>
<dbReference type="PANTHER" id="PTHR36575:SF2">
    <property type="entry name" value="CHITIN-BINDING TYPE-4 DOMAIN-CONTAINING PROTEIN-RELATED"/>
    <property type="match status" value="1"/>
</dbReference>
<dbReference type="Gene3D" id="2.70.50.70">
    <property type="match status" value="1"/>
</dbReference>
<dbReference type="InterPro" id="IPR052282">
    <property type="entry name" value="Starch-active_LPMO"/>
</dbReference>
<dbReference type="OrthoDB" id="120613at2759"/>